<dbReference type="SUPFAM" id="SSF49503">
    <property type="entry name" value="Cupredoxins"/>
    <property type="match status" value="1"/>
</dbReference>
<dbReference type="Proteomes" id="UP001595476">
    <property type="component" value="Unassembled WGS sequence"/>
</dbReference>
<evidence type="ECO:0000313" key="1">
    <source>
        <dbReference type="EMBL" id="MFC3153024.1"/>
    </source>
</evidence>
<keyword evidence="2" id="KW-1185">Reference proteome</keyword>
<comment type="caution">
    <text evidence="1">The sequence shown here is derived from an EMBL/GenBank/DDBJ whole genome shotgun (WGS) entry which is preliminary data.</text>
</comment>
<name>A0ABV7HJV6_9GAMM</name>
<evidence type="ECO:0000313" key="2">
    <source>
        <dbReference type="Proteomes" id="UP001595476"/>
    </source>
</evidence>
<dbReference type="CDD" id="cd04221">
    <property type="entry name" value="MauL"/>
    <property type="match status" value="1"/>
</dbReference>
<gene>
    <name evidence="1" type="ORF">ACFOEK_18430</name>
</gene>
<proteinExistence type="predicted"/>
<dbReference type="InterPro" id="IPR034242">
    <property type="entry name" value="MauL"/>
</dbReference>
<protein>
    <submittedName>
        <fullName evidence="1">Methylamine utilization protein</fullName>
    </submittedName>
</protein>
<dbReference type="InterPro" id="IPR008972">
    <property type="entry name" value="Cupredoxin"/>
</dbReference>
<accession>A0ABV7HJV6</accession>
<dbReference type="Gene3D" id="2.60.40.420">
    <property type="entry name" value="Cupredoxins - blue copper proteins"/>
    <property type="match status" value="1"/>
</dbReference>
<reference evidence="2" key="1">
    <citation type="journal article" date="2019" name="Int. J. Syst. Evol. Microbiol.">
        <title>The Global Catalogue of Microorganisms (GCM) 10K type strain sequencing project: providing services to taxonomists for standard genome sequencing and annotation.</title>
        <authorList>
            <consortium name="The Broad Institute Genomics Platform"/>
            <consortium name="The Broad Institute Genome Sequencing Center for Infectious Disease"/>
            <person name="Wu L."/>
            <person name="Ma J."/>
        </authorList>
    </citation>
    <scope>NUCLEOTIDE SEQUENCE [LARGE SCALE GENOMIC DNA]</scope>
    <source>
        <strain evidence="2">KCTC 52438</strain>
    </source>
</reference>
<sequence>MISLSVSTPVLHAQPLSIIDQHGNPLANAVIEIQTKQAFRSINDTPYIMDQVNKTFVPVVLIIPKHSSIEFPNSDNIRHHVYSFSNAKPFELRLYSGKPEAPLEFNNEGIVILGCNIHDSMVGYIYVANSSYTFQSNSQGVIELDTLPKDITAVFVWHPHLNQGSHRRLELSLSQLRSDQPVKLNITPPAPRNTFEAKFKRISP</sequence>
<dbReference type="EMBL" id="JBHRSZ010000007">
    <property type="protein sequence ID" value="MFC3153024.1"/>
    <property type="molecule type" value="Genomic_DNA"/>
</dbReference>
<organism evidence="1 2">
    <name type="scientific">Litoribrevibacter euphylliae</name>
    <dbReference type="NCBI Taxonomy" id="1834034"/>
    <lineage>
        <taxon>Bacteria</taxon>
        <taxon>Pseudomonadati</taxon>
        <taxon>Pseudomonadota</taxon>
        <taxon>Gammaproteobacteria</taxon>
        <taxon>Oceanospirillales</taxon>
        <taxon>Oceanospirillaceae</taxon>
        <taxon>Litoribrevibacter</taxon>
    </lineage>
</organism>